<keyword evidence="3 6" id="KW-0812">Transmembrane</keyword>
<dbReference type="EMBL" id="CP064981">
    <property type="protein sequence ID" value="QQR92416.1"/>
    <property type="molecule type" value="Genomic_DNA"/>
</dbReference>
<feature type="transmembrane region" description="Helical" evidence="6">
    <location>
        <begin position="175"/>
        <end position="194"/>
    </location>
</feature>
<feature type="transmembrane region" description="Helical" evidence="6">
    <location>
        <begin position="140"/>
        <end position="163"/>
    </location>
</feature>
<evidence type="ECO:0000259" key="7">
    <source>
        <dbReference type="Pfam" id="PF09335"/>
    </source>
</evidence>
<organism evidence="8">
    <name type="scientific">Candidatus Iainarchaeum sp</name>
    <dbReference type="NCBI Taxonomy" id="3101447"/>
    <lineage>
        <taxon>Archaea</taxon>
        <taxon>Candidatus Iainarchaeota</taxon>
        <taxon>Candidatus Iainarchaeia</taxon>
        <taxon>Candidatus Iainarchaeales</taxon>
        <taxon>Candidatus Iainarchaeaceae</taxon>
        <taxon>Candidatus Iainarchaeum</taxon>
    </lineage>
</organism>
<evidence type="ECO:0000313" key="8">
    <source>
        <dbReference type="EMBL" id="QQR92416.1"/>
    </source>
</evidence>
<evidence type="ECO:0000256" key="6">
    <source>
        <dbReference type="SAM" id="Phobius"/>
    </source>
</evidence>
<evidence type="ECO:0000256" key="1">
    <source>
        <dbReference type="ARBA" id="ARBA00004651"/>
    </source>
</evidence>
<dbReference type="PANTHER" id="PTHR42709:SF6">
    <property type="entry name" value="UNDECAPRENYL PHOSPHATE TRANSPORTER A"/>
    <property type="match status" value="1"/>
</dbReference>
<accession>A0A7T9DJE0</accession>
<feature type="transmembrane region" description="Helical" evidence="6">
    <location>
        <begin position="55"/>
        <end position="77"/>
    </location>
</feature>
<reference evidence="8" key="1">
    <citation type="submission" date="2020-11" db="EMBL/GenBank/DDBJ databases">
        <title>Connecting structure to function with the recovery of over 1000 high-quality activated sludge metagenome-assembled genomes encoding full-length rRNA genes using long-read sequencing.</title>
        <authorList>
            <person name="Singleton C.M."/>
            <person name="Petriglieri F."/>
            <person name="Kristensen J.M."/>
            <person name="Kirkegaard R.H."/>
            <person name="Michaelsen T.Y."/>
            <person name="Andersen M.H."/>
            <person name="Karst S.M."/>
            <person name="Dueholm M.S."/>
            <person name="Nielsen P.H."/>
            <person name="Albertsen M."/>
        </authorList>
    </citation>
    <scope>NUCLEOTIDE SEQUENCE</scope>
    <source>
        <strain evidence="8">Fred_18-Q3-R57-64_BAT3C.431</strain>
    </source>
</reference>
<feature type="transmembrane region" description="Helical" evidence="6">
    <location>
        <begin position="17"/>
        <end position="35"/>
    </location>
</feature>
<dbReference type="PANTHER" id="PTHR42709">
    <property type="entry name" value="ALKALINE PHOSPHATASE LIKE PROTEIN"/>
    <property type="match status" value="1"/>
</dbReference>
<protein>
    <submittedName>
        <fullName evidence="8">DedA family protein</fullName>
    </submittedName>
</protein>
<evidence type="ECO:0000256" key="3">
    <source>
        <dbReference type="ARBA" id="ARBA00022692"/>
    </source>
</evidence>
<dbReference type="Pfam" id="PF09335">
    <property type="entry name" value="VTT_dom"/>
    <property type="match status" value="1"/>
</dbReference>
<dbReference type="InterPro" id="IPR051311">
    <property type="entry name" value="DedA_domain"/>
</dbReference>
<evidence type="ECO:0000256" key="4">
    <source>
        <dbReference type="ARBA" id="ARBA00022989"/>
    </source>
</evidence>
<gene>
    <name evidence="8" type="ORF">IPJ89_04660</name>
</gene>
<dbReference type="InterPro" id="IPR032816">
    <property type="entry name" value="VTT_dom"/>
</dbReference>
<name>A0A7T9DJE0_9ARCH</name>
<evidence type="ECO:0000256" key="2">
    <source>
        <dbReference type="ARBA" id="ARBA00022475"/>
    </source>
</evidence>
<keyword evidence="4 6" id="KW-1133">Transmembrane helix</keyword>
<sequence>MVVEVLADYFVQLIESFGYLGIFILMVLESMIAPVPSELVMPFAGYVAALGRLDFLLVNVAALLGSLVGSFISYAAGKFLGRDIILRYGKYIGLSKRHLEWTEKWFAAHGSSTVLIGRFIPVVRHLISIPAGLSKMPKRAFVTMTLIGAALWNGFLAAAGFMLKDQYGLIAEYSSTLDILVGLALLAGIAYWFVYRNKKSNRQ</sequence>
<comment type="subcellular location">
    <subcellularLocation>
        <location evidence="1">Cell membrane</location>
        <topology evidence="1">Multi-pass membrane protein</topology>
    </subcellularLocation>
</comment>
<proteinExistence type="predicted"/>
<dbReference type="Proteomes" id="UP000596004">
    <property type="component" value="Chromosome"/>
</dbReference>
<evidence type="ECO:0000256" key="5">
    <source>
        <dbReference type="ARBA" id="ARBA00023136"/>
    </source>
</evidence>
<keyword evidence="2" id="KW-1003">Cell membrane</keyword>
<dbReference type="AlphaFoldDB" id="A0A7T9DJE0"/>
<dbReference type="GO" id="GO:0005886">
    <property type="term" value="C:plasma membrane"/>
    <property type="evidence" value="ECO:0007669"/>
    <property type="project" value="UniProtKB-SubCell"/>
</dbReference>
<feature type="domain" description="VTT" evidence="7">
    <location>
        <begin position="35"/>
        <end position="160"/>
    </location>
</feature>
<keyword evidence="5 6" id="KW-0472">Membrane</keyword>